<gene>
    <name evidence="13" type="ORF">GQ43DRAFT_438989</name>
</gene>
<organism evidence="13 14">
    <name type="scientific">Delitschia confertaspora ATCC 74209</name>
    <dbReference type="NCBI Taxonomy" id="1513339"/>
    <lineage>
        <taxon>Eukaryota</taxon>
        <taxon>Fungi</taxon>
        <taxon>Dikarya</taxon>
        <taxon>Ascomycota</taxon>
        <taxon>Pezizomycotina</taxon>
        <taxon>Dothideomycetes</taxon>
        <taxon>Pleosporomycetidae</taxon>
        <taxon>Pleosporales</taxon>
        <taxon>Delitschiaceae</taxon>
        <taxon>Delitschia</taxon>
    </lineage>
</organism>
<keyword evidence="5" id="KW-0804">Transcription</keyword>
<dbReference type="PANTHER" id="PTHR24324:SF9">
    <property type="entry name" value="HOMEOBOX DOMAIN-CONTAINING PROTEIN"/>
    <property type="match status" value="1"/>
</dbReference>
<feature type="compositionally biased region" description="Polar residues" evidence="11">
    <location>
        <begin position="497"/>
        <end position="507"/>
    </location>
</feature>
<dbReference type="PROSITE" id="PS00027">
    <property type="entry name" value="HOMEOBOX_1"/>
    <property type="match status" value="1"/>
</dbReference>
<proteinExistence type="predicted"/>
<evidence type="ECO:0000256" key="7">
    <source>
        <dbReference type="ARBA" id="ARBA00023306"/>
    </source>
</evidence>
<protein>
    <recommendedName>
        <fullName evidence="12">Homeobox domain-containing protein</fullName>
    </recommendedName>
</protein>
<dbReference type="OrthoDB" id="6159439at2759"/>
<dbReference type="PANTHER" id="PTHR24324">
    <property type="entry name" value="HOMEOBOX PROTEIN HHEX"/>
    <property type="match status" value="1"/>
</dbReference>
<reference evidence="13" key="1">
    <citation type="journal article" date="2020" name="Stud. Mycol.">
        <title>101 Dothideomycetes genomes: a test case for predicting lifestyles and emergence of pathogens.</title>
        <authorList>
            <person name="Haridas S."/>
            <person name="Albert R."/>
            <person name="Binder M."/>
            <person name="Bloem J."/>
            <person name="Labutti K."/>
            <person name="Salamov A."/>
            <person name="Andreopoulos B."/>
            <person name="Baker S."/>
            <person name="Barry K."/>
            <person name="Bills G."/>
            <person name="Bluhm B."/>
            <person name="Cannon C."/>
            <person name="Castanera R."/>
            <person name="Culley D."/>
            <person name="Daum C."/>
            <person name="Ezra D."/>
            <person name="Gonzalez J."/>
            <person name="Henrissat B."/>
            <person name="Kuo A."/>
            <person name="Liang C."/>
            <person name="Lipzen A."/>
            <person name="Lutzoni F."/>
            <person name="Magnuson J."/>
            <person name="Mondo S."/>
            <person name="Nolan M."/>
            <person name="Ohm R."/>
            <person name="Pangilinan J."/>
            <person name="Park H.-J."/>
            <person name="Ramirez L."/>
            <person name="Alfaro M."/>
            <person name="Sun H."/>
            <person name="Tritt A."/>
            <person name="Yoshinaga Y."/>
            <person name="Zwiers L.-H."/>
            <person name="Turgeon B."/>
            <person name="Goodwin S."/>
            <person name="Spatafora J."/>
            <person name="Crous P."/>
            <person name="Grigoriev I."/>
        </authorList>
    </citation>
    <scope>NUCLEOTIDE SEQUENCE</scope>
    <source>
        <strain evidence="13">ATCC 74209</strain>
    </source>
</reference>
<feature type="compositionally biased region" description="Polar residues" evidence="11">
    <location>
        <begin position="413"/>
        <end position="433"/>
    </location>
</feature>
<feature type="domain" description="Homeobox" evidence="12">
    <location>
        <begin position="60"/>
        <end position="120"/>
    </location>
</feature>
<dbReference type="SMART" id="SM00389">
    <property type="entry name" value="HOX"/>
    <property type="match status" value="1"/>
</dbReference>
<accession>A0A9P4JVC9</accession>
<dbReference type="CDD" id="cd00086">
    <property type="entry name" value="homeodomain"/>
    <property type="match status" value="1"/>
</dbReference>
<dbReference type="GO" id="GO:0000978">
    <property type="term" value="F:RNA polymerase II cis-regulatory region sequence-specific DNA binding"/>
    <property type="evidence" value="ECO:0007669"/>
    <property type="project" value="TreeGrafter"/>
</dbReference>
<sequence>MADLPSNPLLPSSPATAPSDATGQRSSPSGASVASTALAFLVHSPTTVEHNLPPDVDNKPLARQKRRRTSKEDEEILKAEYLRNPKPDKAARMEIVSKVALGEKEVQVWFQNKRQNDRRRARPLNGDANSSDSAIMSSSSLSSDPASPEEHELNEPKSEQTERRESVASKHSNEEIEEVDKHETTSAESPFQSEAAVQEPVKEGAQATETDTQSTENLTVASTDPQTVETAPTEPGSSQQTIPASQEASQPKPSYLANRRSASFRAQEEASTAFARITTEPTTRTLNRTRSFVRLSMTADGTARVLTDADQSPSPPPKRPCPSDFDTGRSLRRSYSAAGLNDRLAAAGSGEPSPKVPRFAAGRSRDSRAWEFWCDPDSRNSLSLTTKAEQEGSGSAADAISLIRANSRRRSVLGQNQSKRNTPMLSRQDTTHSSVKKSRSFRRAETTHGRLQTKTPSKSKKADDTSIEELLPQTESDKENWEPEEFGTTSQRRRRPNVSQSFSAASQRTRHILGENTEIMSQSTSLGAMLERARGEKKGTPSKVTDPERDDELRLFMSSSADLSARTNVSTGEELGCVEGLLKLSRGDWR</sequence>
<keyword evidence="6 9" id="KW-0539">Nucleus</keyword>
<dbReference type="AlphaFoldDB" id="A0A9P4JVC9"/>
<dbReference type="GO" id="GO:0030154">
    <property type="term" value="P:cell differentiation"/>
    <property type="evidence" value="ECO:0007669"/>
    <property type="project" value="TreeGrafter"/>
</dbReference>
<feature type="compositionally biased region" description="Low complexity" evidence="11">
    <location>
        <begin position="1"/>
        <end position="22"/>
    </location>
</feature>
<comment type="subcellular location">
    <subcellularLocation>
        <location evidence="1 9 10">Nucleus</location>
    </subcellularLocation>
</comment>
<evidence type="ECO:0000313" key="14">
    <source>
        <dbReference type="Proteomes" id="UP000799536"/>
    </source>
</evidence>
<feature type="compositionally biased region" description="Polar residues" evidence="11">
    <location>
        <begin position="23"/>
        <end position="33"/>
    </location>
</feature>
<dbReference type="Pfam" id="PF00046">
    <property type="entry name" value="Homeodomain"/>
    <property type="match status" value="1"/>
</dbReference>
<evidence type="ECO:0000256" key="9">
    <source>
        <dbReference type="PROSITE-ProRule" id="PRU00108"/>
    </source>
</evidence>
<dbReference type="FunFam" id="1.10.10.60:FF:000286">
    <property type="entry name" value="Homeobox transcription factor"/>
    <property type="match status" value="1"/>
</dbReference>
<evidence type="ECO:0000256" key="1">
    <source>
        <dbReference type="ARBA" id="ARBA00004123"/>
    </source>
</evidence>
<feature type="compositionally biased region" description="Basic and acidic residues" evidence="11">
    <location>
        <begin position="76"/>
        <end position="90"/>
    </location>
</feature>
<feature type="compositionally biased region" description="Low complexity" evidence="11">
    <location>
        <begin position="276"/>
        <end position="290"/>
    </location>
</feature>
<dbReference type="InterPro" id="IPR051000">
    <property type="entry name" value="Homeobox_DNA-bind_prot"/>
</dbReference>
<evidence type="ECO:0000256" key="6">
    <source>
        <dbReference type="ARBA" id="ARBA00023242"/>
    </source>
</evidence>
<dbReference type="InterPro" id="IPR001356">
    <property type="entry name" value="HD"/>
</dbReference>
<keyword evidence="14" id="KW-1185">Reference proteome</keyword>
<dbReference type="EMBL" id="ML993909">
    <property type="protein sequence ID" value="KAF2203218.1"/>
    <property type="molecule type" value="Genomic_DNA"/>
</dbReference>
<evidence type="ECO:0000313" key="13">
    <source>
        <dbReference type="EMBL" id="KAF2203218.1"/>
    </source>
</evidence>
<dbReference type="Gene3D" id="1.10.10.60">
    <property type="entry name" value="Homeodomain-like"/>
    <property type="match status" value="1"/>
</dbReference>
<evidence type="ECO:0000256" key="2">
    <source>
        <dbReference type="ARBA" id="ARBA00023015"/>
    </source>
</evidence>
<feature type="compositionally biased region" description="Low complexity" evidence="11">
    <location>
        <begin position="127"/>
        <end position="146"/>
    </location>
</feature>
<comment type="subunit">
    <text evidence="8">Interacts with MCM1.</text>
</comment>
<name>A0A9P4JVC9_9PLEO</name>
<comment type="caution">
    <text evidence="13">The sequence shown here is derived from an EMBL/GenBank/DDBJ whole genome shotgun (WGS) entry which is preliminary data.</text>
</comment>
<feature type="compositionally biased region" description="Basic and acidic residues" evidence="11">
    <location>
        <begin position="148"/>
        <end position="185"/>
    </location>
</feature>
<dbReference type="GO" id="GO:0000122">
    <property type="term" value="P:negative regulation of transcription by RNA polymerase II"/>
    <property type="evidence" value="ECO:0007669"/>
    <property type="project" value="UniProtKB-ARBA"/>
</dbReference>
<dbReference type="GO" id="GO:0005634">
    <property type="term" value="C:nucleus"/>
    <property type="evidence" value="ECO:0007669"/>
    <property type="project" value="UniProtKB-SubCell"/>
</dbReference>
<feature type="region of interest" description="Disordered" evidence="11">
    <location>
        <begin position="1"/>
        <end position="33"/>
    </location>
</feature>
<dbReference type="InterPro" id="IPR009057">
    <property type="entry name" value="Homeodomain-like_sf"/>
</dbReference>
<keyword evidence="7" id="KW-0131">Cell cycle</keyword>
<dbReference type="GO" id="GO:0000082">
    <property type="term" value="P:G1/S transition of mitotic cell cycle"/>
    <property type="evidence" value="ECO:0007669"/>
    <property type="project" value="UniProtKB-ARBA"/>
</dbReference>
<keyword evidence="2" id="KW-0805">Transcription regulation</keyword>
<evidence type="ECO:0000256" key="10">
    <source>
        <dbReference type="RuleBase" id="RU000682"/>
    </source>
</evidence>
<feature type="region of interest" description="Disordered" evidence="11">
    <location>
        <begin position="45"/>
        <end position="90"/>
    </location>
</feature>
<evidence type="ECO:0000256" key="5">
    <source>
        <dbReference type="ARBA" id="ARBA00023163"/>
    </source>
</evidence>
<feature type="DNA-binding region" description="Homeobox" evidence="9">
    <location>
        <begin position="62"/>
        <end position="121"/>
    </location>
</feature>
<evidence type="ECO:0000256" key="8">
    <source>
        <dbReference type="ARBA" id="ARBA00065092"/>
    </source>
</evidence>
<keyword evidence="3 9" id="KW-0238">DNA-binding</keyword>
<dbReference type="InterPro" id="IPR017970">
    <property type="entry name" value="Homeobox_CS"/>
</dbReference>
<evidence type="ECO:0000256" key="3">
    <source>
        <dbReference type="ARBA" id="ARBA00023125"/>
    </source>
</evidence>
<evidence type="ECO:0000256" key="11">
    <source>
        <dbReference type="SAM" id="MobiDB-lite"/>
    </source>
</evidence>
<feature type="compositionally biased region" description="Polar residues" evidence="11">
    <location>
        <begin position="207"/>
        <end position="252"/>
    </location>
</feature>
<feature type="region of interest" description="Disordered" evidence="11">
    <location>
        <begin position="106"/>
        <end position="366"/>
    </location>
</feature>
<evidence type="ECO:0000256" key="4">
    <source>
        <dbReference type="ARBA" id="ARBA00023155"/>
    </source>
</evidence>
<dbReference type="PROSITE" id="PS50071">
    <property type="entry name" value="HOMEOBOX_2"/>
    <property type="match status" value="1"/>
</dbReference>
<dbReference type="Proteomes" id="UP000799536">
    <property type="component" value="Unassembled WGS sequence"/>
</dbReference>
<feature type="region of interest" description="Disordered" evidence="11">
    <location>
        <begin position="384"/>
        <end position="508"/>
    </location>
</feature>
<dbReference type="GO" id="GO:0000981">
    <property type="term" value="F:DNA-binding transcription factor activity, RNA polymerase II-specific"/>
    <property type="evidence" value="ECO:0007669"/>
    <property type="project" value="InterPro"/>
</dbReference>
<dbReference type="SUPFAM" id="SSF46689">
    <property type="entry name" value="Homeodomain-like"/>
    <property type="match status" value="1"/>
</dbReference>
<evidence type="ECO:0000259" key="12">
    <source>
        <dbReference type="PROSITE" id="PS50071"/>
    </source>
</evidence>
<keyword evidence="4 9" id="KW-0371">Homeobox</keyword>